<protein>
    <submittedName>
        <fullName evidence="4">Inositol 2-dehydrogenase/D-chiro-inositol 3-dehydrogenase</fullName>
        <ecNumber evidence="4">1.1.1.18</ecNumber>
    </submittedName>
</protein>
<keyword evidence="1 4" id="KW-0560">Oxidoreductase</keyword>
<dbReference type="InterPro" id="IPR000683">
    <property type="entry name" value="Gfo/Idh/MocA-like_OxRdtase_N"/>
</dbReference>
<dbReference type="SUPFAM" id="SSF55347">
    <property type="entry name" value="Glyceraldehyde-3-phosphate dehydrogenase-like, C-terminal domain"/>
    <property type="match status" value="1"/>
</dbReference>
<gene>
    <name evidence="4" type="primary">iolG_52</name>
    <name evidence="4" type="ORF">SDC9_72666</name>
</gene>
<evidence type="ECO:0000259" key="3">
    <source>
        <dbReference type="Pfam" id="PF22725"/>
    </source>
</evidence>
<dbReference type="EMBL" id="VSSQ01004664">
    <property type="protein sequence ID" value="MPM26165.1"/>
    <property type="molecule type" value="Genomic_DNA"/>
</dbReference>
<dbReference type="GO" id="GO:0000166">
    <property type="term" value="F:nucleotide binding"/>
    <property type="evidence" value="ECO:0007669"/>
    <property type="project" value="InterPro"/>
</dbReference>
<dbReference type="AlphaFoldDB" id="A0A644YC83"/>
<dbReference type="InterPro" id="IPR050463">
    <property type="entry name" value="Gfo/Idh/MocA_oxidrdct_glycsds"/>
</dbReference>
<evidence type="ECO:0000313" key="4">
    <source>
        <dbReference type="EMBL" id="MPM26165.1"/>
    </source>
</evidence>
<sequence length="363" mass="39028">MNQTKIGIIGCGMISDTYFKAAQRFAMIEVAACADLKAELAREKGELYGVRALGVEELLADPGIALVLNLTPPLAHSKIAMMTLEAGKHAYSEKPFGIDLADAEQVMRLAARKHLAVGCAPDTFLGGGLQTARKLLDDGWIGKVLAGTAMVMGRGPEKWPHAPFFYDRGAGPMLDLGPYYITALVHLLGPVVSVTAVTGKSSETRIGGPETVPHEYPVKVDTHQTGILRFASGAVITMIASFDVYRHGHHPIELYGDQGSMQVPDPNTFGGPVRLFRVGYRDWQDVPLSHGYAENSRSIGAADMICALAEGRPHRASGELAFHVLEVMLAFEEASRRGETVAIRSRCDRPAALPLGLADGELD</sequence>
<dbReference type="PANTHER" id="PTHR43818:SF11">
    <property type="entry name" value="BCDNA.GH03377"/>
    <property type="match status" value="1"/>
</dbReference>
<dbReference type="GO" id="GO:0050112">
    <property type="term" value="F:inositol 2-dehydrogenase (NAD+) activity"/>
    <property type="evidence" value="ECO:0007669"/>
    <property type="project" value="UniProtKB-EC"/>
</dbReference>
<dbReference type="Pfam" id="PF22725">
    <property type="entry name" value="GFO_IDH_MocA_C3"/>
    <property type="match status" value="1"/>
</dbReference>
<organism evidence="4">
    <name type="scientific">bioreactor metagenome</name>
    <dbReference type="NCBI Taxonomy" id="1076179"/>
    <lineage>
        <taxon>unclassified sequences</taxon>
        <taxon>metagenomes</taxon>
        <taxon>ecological metagenomes</taxon>
    </lineage>
</organism>
<evidence type="ECO:0000256" key="1">
    <source>
        <dbReference type="ARBA" id="ARBA00023002"/>
    </source>
</evidence>
<dbReference type="InterPro" id="IPR055170">
    <property type="entry name" value="GFO_IDH_MocA-like_dom"/>
</dbReference>
<evidence type="ECO:0000259" key="2">
    <source>
        <dbReference type="Pfam" id="PF01408"/>
    </source>
</evidence>
<feature type="domain" description="GFO/IDH/MocA-like oxidoreductase" evidence="3">
    <location>
        <begin position="130"/>
        <end position="261"/>
    </location>
</feature>
<dbReference type="Pfam" id="PF01408">
    <property type="entry name" value="GFO_IDH_MocA"/>
    <property type="match status" value="1"/>
</dbReference>
<dbReference type="Gene3D" id="3.40.50.720">
    <property type="entry name" value="NAD(P)-binding Rossmann-like Domain"/>
    <property type="match status" value="1"/>
</dbReference>
<name>A0A644YC83_9ZZZZ</name>
<dbReference type="PANTHER" id="PTHR43818">
    <property type="entry name" value="BCDNA.GH03377"/>
    <property type="match status" value="1"/>
</dbReference>
<dbReference type="InterPro" id="IPR036291">
    <property type="entry name" value="NAD(P)-bd_dom_sf"/>
</dbReference>
<dbReference type="EC" id="1.1.1.18" evidence="4"/>
<proteinExistence type="predicted"/>
<comment type="caution">
    <text evidence="4">The sequence shown here is derived from an EMBL/GenBank/DDBJ whole genome shotgun (WGS) entry which is preliminary data.</text>
</comment>
<dbReference type="Gene3D" id="3.30.360.10">
    <property type="entry name" value="Dihydrodipicolinate Reductase, domain 2"/>
    <property type="match status" value="1"/>
</dbReference>
<feature type="domain" description="Gfo/Idh/MocA-like oxidoreductase N-terminal" evidence="2">
    <location>
        <begin position="5"/>
        <end position="117"/>
    </location>
</feature>
<accession>A0A644YC83</accession>
<dbReference type="SUPFAM" id="SSF51735">
    <property type="entry name" value="NAD(P)-binding Rossmann-fold domains"/>
    <property type="match status" value="1"/>
</dbReference>
<reference evidence="4" key="1">
    <citation type="submission" date="2019-08" db="EMBL/GenBank/DDBJ databases">
        <authorList>
            <person name="Kucharzyk K."/>
            <person name="Murdoch R.W."/>
            <person name="Higgins S."/>
            <person name="Loffler F."/>
        </authorList>
    </citation>
    <scope>NUCLEOTIDE SEQUENCE</scope>
</reference>